<organism evidence="3 4">
    <name type="scientific">Herbiconiux ginsengi</name>
    <dbReference type="NCBI Taxonomy" id="381665"/>
    <lineage>
        <taxon>Bacteria</taxon>
        <taxon>Bacillati</taxon>
        <taxon>Actinomycetota</taxon>
        <taxon>Actinomycetes</taxon>
        <taxon>Micrococcales</taxon>
        <taxon>Microbacteriaceae</taxon>
        <taxon>Herbiconiux</taxon>
    </lineage>
</organism>
<keyword evidence="2" id="KW-0472">Membrane</keyword>
<dbReference type="AlphaFoldDB" id="A0A1H3QDG4"/>
<dbReference type="OrthoDB" id="5125954at2"/>
<sequence length="380" mass="39283">MSSSHDEQPLTRRQLRELERQKPRKEREADAKAAEEAEAARKAQAEREAAEAAAAGVVAGDGAPSRREVRNQPAAETTPEPVSAVPADAAAPADAAGAADAEIVEDTIIPEIVHSEDDLQDDSEPETLAQPIIDVVPMSESVIVPSSENDTQFADEGDDDEAQHAEIITETTDTGETVIEQMVIDVPIADTVDPTAEAAAHAEAEERKAAASEPTLAPMFQSPADRTPVSSEELPSSFDDLISLRNTAATNSISTTSALVLPNVPGSGDVGTALDETGEVIITGSIDLPASFGATGAPASGLESNDLDTLLERSEGETGASDVAPVSASRAISTNTSSTSLIAPPKRARANAPVVLAITAGVLAVGVVSLLLAVFVFRVF</sequence>
<reference evidence="3 4" key="1">
    <citation type="submission" date="2016-10" db="EMBL/GenBank/DDBJ databases">
        <authorList>
            <person name="de Groot N.N."/>
        </authorList>
    </citation>
    <scope>NUCLEOTIDE SEQUENCE [LARGE SCALE GENOMIC DNA]</scope>
    <source>
        <strain evidence="3 4">CGMCC 4.3491</strain>
    </source>
</reference>
<feature type="compositionally biased region" description="Low complexity" evidence="1">
    <location>
        <begin position="79"/>
        <end position="101"/>
    </location>
</feature>
<feature type="transmembrane region" description="Helical" evidence="2">
    <location>
        <begin position="354"/>
        <end position="377"/>
    </location>
</feature>
<dbReference type="EMBL" id="FNPZ01000002">
    <property type="protein sequence ID" value="SDZ11604.1"/>
    <property type="molecule type" value="Genomic_DNA"/>
</dbReference>
<feature type="compositionally biased region" description="Basic and acidic residues" evidence="1">
    <location>
        <begin position="1"/>
        <end position="50"/>
    </location>
</feature>
<feature type="region of interest" description="Disordered" evidence="1">
    <location>
        <begin position="194"/>
        <end position="234"/>
    </location>
</feature>
<keyword evidence="2" id="KW-0812">Transmembrane</keyword>
<protein>
    <submittedName>
        <fullName evidence="3">Uncharacterized protein</fullName>
    </submittedName>
</protein>
<dbReference type="STRING" id="381665.SAMN05216554_2472"/>
<dbReference type="RefSeq" id="WP_092553927.1">
    <property type="nucleotide sequence ID" value="NZ_FNPZ01000002.1"/>
</dbReference>
<name>A0A1H3QDG4_9MICO</name>
<evidence type="ECO:0000313" key="4">
    <source>
        <dbReference type="Proteomes" id="UP000198891"/>
    </source>
</evidence>
<dbReference type="Proteomes" id="UP000198891">
    <property type="component" value="Unassembled WGS sequence"/>
</dbReference>
<proteinExistence type="predicted"/>
<gene>
    <name evidence="3" type="ORF">SAMN05216554_2472</name>
</gene>
<evidence type="ECO:0000256" key="1">
    <source>
        <dbReference type="SAM" id="MobiDB-lite"/>
    </source>
</evidence>
<feature type="compositionally biased region" description="Basic and acidic residues" evidence="1">
    <location>
        <begin position="200"/>
        <end position="210"/>
    </location>
</feature>
<evidence type="ECO:0000313" key="3">
    <source>
        <dbReference type="EMBL" id="SDZ11604.1"/>
    </source>
</evidence>
<evidence type="ECO:0000256" key="2">
    <source>
        <dbReference type="SAM" id="Phobius"/>
    </source>
</evidence>
<keyword evidence="4" id="KW-1185">Reference proteome</keyword>
<feature type="region of interest" description="Disordered" evidence="1">
    <location>
        <begin position="1"/>
        <end position="127"/>
    </location>
</feature>
<keyword evidence="2" id="KW-1133">Transmembrane helix</keyword>
<accession>A0A1H3QDG4</accession>